<dbReference type="EMBL" id="NAJM01000004">
    <property type="protein sequence ID" value="RVX74449.1"/>
    <property type="molecule type" value="Genomic_DNA"/>
</dbReference>
<name>A0A438NFD5_EXOME</name>
<accession>A0A438NFD5</accession>
<dbReference type="OrthoDB" id="8062037at2759"/>
<evidence type="ECO:0000313" key="3">
    <source>
        <dbReference type="Proteomes" id="UP000288859"/>
    </source>
</evidence>
<organism evidence="2 3">
    <name type="scientific">Exophiala mesophila</name>
    <name type="common">Black yeast-like fungus</name>
    <dbReference type="NCBI Taxonomy" id="212818"/>
    <lineage>
        <taxon>Eukaryota</taxon>
        <taxon>Fungi</taxon>
        <taxon>Dikarya</taxon>
        <taxon>Ascomycota</taxon>
        <taxon>Pezizomycotina</taxon>
        <taxon>Eurotiomycetes</taxon>
        <taxon>Chaetothyriomycetidae</taxon>
        <taxon>Chaetothyriales</taxon>
        <taxon>Herpotrichiellaceae</taxon>
        <taxon>Exophiala</taxon>
    </lineage>
</organism>
<comment type="caution">
    <text evidence="2">The sequence shown here is derived from an EMBL/GenBank/DDBJ whole genome shotgun (WGS) entry which is preliminary data.</text>
</comment>
<dbReference type="Proteomes" id="UP000288859">
    <property type="component" value="Unassembled WGS sequence"/>
</dbReference>
<protein>
    <submittedName>
        <fullName evidence="2">Uncharacterized protein</fullName>
    </submittedName>
</protein>
<dbReference type="AlphaFoldDB" id="A0A438NFD5"/>
<keyword evidence="1" id="KW-0812">Transmembrane</keyword>
<evidence type="ECO:0000256" key="1">
    <source>
        <dbReference type="SAM" id="Phobius"/>
    </source>
</evidence>
<keyword evidence="1" id="KW-0472">Membrane</keyword>
<gene>
    <name evidence="2" type="ORF">B0A52_01575</name>
</gene>
<evidence type="ECO:0000313" key="2">
    <source>
        <dbReference type="EMBL" id="RVX74449.1"/>
    </source>
</evidence>
<dbReference type="VEuPathDB" id="FungiDB:PV10_07332"/>
<keyword evidence="1" id="KW-1133">Transmembrane helix</keyword>
<feature type="transmembrane region" description="Helical" evidence="1">
    <location>
        <begin position="67"/>
        <end position="88"/>
    </location>
</feature>
<reference evidence="2 3" key="1">
    <citation type="submission" date="2017-03" db="EMBL/GenBank/DDBJ databases">
        <title>Genomes of endolithic fungi from Antarctica.</title>
        <authorList>
            <person name="Coleine C."/>
            <person name="Masonjones S."/>
            <person name="Stajich J.E."/>
        </authorList>
    </citation>
    <scope>NUCLEOTIDE SEQUENCE [LARGE SCALE GENOMIC DNA]</scope>
    <source>
        <strain evidence="2 3">CCFEE 6314</strain>
    </source>
</reference>
<sequence>MYIPLRERHTDQVLVSIPQLDPSKLPDLRSNYYLNYQFVSASLLGSRSDENTTTTRQEQNSFDLPEAFVGVSVATIVLMIVIIALAMYRRCSSSPDETNSDAASATTDSAWRIEDIEGLSSSSDGVVAAKHRKRLKKLDQIAPIQSLHSWRTEKQKSHTENFATLSTKLI</sequence>
<proteinExistence type="predicted"/>